<dbReference type="Proteomes" id="UP000887565">
    <property type="component" value="Unplaced"/>
</dbReference>
<reference evidence="2" key="1">
    <citation type="submission" date="2022-11" db="UniProtKB">
        <authorList>
            <consortium name="WormBaseParasite"/>
        </authorList>
    </citation>
    <scope>IDENTIFICATION</scope>
</reference>
<dbReference type="AlphaFoldDB" id="A0A915IKK6"/>
<accession>A0A915IKK6</accession>
<keyword evidence="1" id="KW-1185">Reference proteome</keyword>
<name>A0A915IKK6_ROMCU</name>
<sequence length="113" mass="13235">MNNKTRKEIKRCNDTLKFTVHFDTILSKANINIRNELVVRIEKIQTFSDVKLKDRMIHECCGATFLPNVYFYTQNILKRSKQRTHGNKFNTKKSRLIIVINVEMSSLSGKQDS</sequence>
<organism evidence="1 2">
    <name type="scientific">Romanomermis culicivorax</name>
    <name type="common">Nematode worm</name>
    <dbReference type="NCBI Taxonomy" id="13658"/>
    <lineage>
        <taxon>Eukaryota</taxon>
        <taxon>Metazoa</taxon>
        <taxon>Ecdysozoa</taxon>
        <taxon>Nematoda</taxon>
        <taxon>Enoplea</taxon>
        <taxon>Dorylaimia</taxon>
        <taxon>Mermithida</taxon>
        <taxon>Mermithoidea</taxon>
        <taxon>Mermithidae</taxon>
        <taxon>Romanomermis</taxon>
    </lineage>
</organism>
<evidence type="ECO:0000313" key="2">
    <source>
        <dbReference type="WBParaSite" id="nRc.2.0.1.t13938-RA"/>
    </source>
</evidence>
<protein>
    <submittedName>
        <fullName evidence="2">Uncharacterized protein</fullName>
    </submittedName>
</protein>
<proteinExistence type="predicted"/>
<evidence type="ECO:0000313" key="1">
    <source>
        <dbReference type="Proteomes" id="UP000887565"/>
    </source>
</evidence>
<dbReference type="WBParaSite" id="nRc.2.0.1.t13938-RA">
    <property type="protein sequence ID" value="nRc.2.0.1.t13938-RA"/>
    <property type="gene ID" value="nRc.2.0.1.g13938"/>
</dbReference>